<evidence type="ECO:0000313" key="1">
    <source>
        <dbReference type="EMBL" id="OWR00545.1"/>
    </source>
</evidence>
<keyword evidence="2" id="KW-1185">Reference proteome</keyword>
<dbReference type="Proteomes" id="UP000197446">
    <property type="component" value="Unassembled WGS sequence"/>
</dbReference>
<dbReference type="AlphaFoldDB" id="A0A254N4H1"/>
<dbReference type="RefSeq" id="WP_088485963.1">
    <property type="nucleotide sequence ID" value="NZ_NISI01000017.1"/>
</dbReference>
<evidence type="ECO:0000313" key="2">
    <source>
        <dbReference type="Proteomes" id="UP000197446"/>
    </source>
</evidence>
<dbReference type="OrthoDB" id="6401683at2"/>
<protein>
    <submittedName>
        <fullName evidence="1">Uncharacterized protein</fullName>
    </submittedName>
</protein>
<sequence length="107" mass="11714">MSLSIYLIKNKDLPDPELVNLDKADPPIDLDIGEGAAQLYVKTEVVRQQPPWTRLFTALPEVPDGTFGRPNSVGAVLIYRAADATFLLSVEARSELTQGARSILTHP</sequence>
<proteinExistence type="predicted"/>
<name>A0A254N4H1_9BURK</name>
<reference evidence="1 2" key="1">
    <citation type="journal article" date="2007" name="Int. J. Syst. Evol. Microbiol.">
        <title>Description of Pelomonas aquatica sp. nov. and Pelomonas puraquae sp. nov., isolated from industrial and haemodialysis water.</title>
        <authorList>
            <person name="Gomila M."/>
            <person name="Bowien B."/>
            <person name="Falsen E."/>
            <person name="Moore E.R."/>
            <person name="Lalucat J."/>
        </authorList>
    </citation>
    <scope>NUCLEOTIDE SEQUENCE [LARGE SCALE GENOMIC DNA]</scope>
    <source>
        <strain evidence="1 2">CCUG 52769</strain>
    </source>
</reference>
<comment type="caution">
    <text evidence="1">The sequence shown here is derived from an EMBL/GenBank/DDBJ whole genome shotgun (WGS) entry which is preliminary data.</text>
</comment>
<organism evidence="1 2">
    <name type="scientific">Roseateles puraquae</name>
    <dbReference type="NCBI Taxonomy" id="431059"/>
    <lineage>
        <taxon>Bacteria</taxon>
        <taxon>Pseudomonadati</taxon>
        <taxon>Pseudomonadota</taxon>
        <taxon>Betaproteobacteria</taxon>
        <taxon>Burkholderiales</taxon>
        <taxon>Sphaerotilaceae</taxon>
        <taxon>Roseateles</taxon>
    </lineage>
</organism>
<gene>
    <name evidence="1" type="ORF">CDO81_24890</name>
</gene>
<accession>A0A254N4H1</accession>
<dbReference type="EMBL" id="NISI01000017">
    <property type="protein sequence ID" value="OWR00545.1"/>
    <property type="molecule type" value="Genomic_DNA"/>
</dbReference>